<organism evidence="8 9">
    <name type="scientific">Mucilaginibacter yixingensis</name>
    <dbReference type="NCBI Taxonomy" id="1295612"/>
    <lineage>
        <taxon>Bacteria</taxon>
        <taxon>Pseudomonadati</taxon>
        <taxon>Bacteroidota</taxon>
        <taxon>Sphingobacteriia</taxon>
        <taxon>Sphingobacteriales</taxon>
        <taxon>Sphingobacteriaceae</taxon>
        <taxon>Mucilaginibacter</taxon>
    </lineage>
</organism>
<dbReference type="GO" id="GO:0008810">
    <property type="term" value="F:cellulase activity"/>
    <property type="evidence" value="ECO:0007669"/>
    <property type="project" value="UniProtKB-EC"/>
</dbReference>
<evidence type="ECO:0000313" key="9">
    <source>
        <dbReference type="Proteomes" id="UP000244168"/>
    </source>
</evidence>
<evidence type="ECO:0000256" key="4">
    <source>
        <dbReference type="ARBA" id="ARBA00022801"/>
    </source>
</evidence>
<sequence>MSLRPFSAHAPRNDKLESIVKYLAFILSVLVLSPHISFAQHYPFPQHVQYAKGSIRPSHLTQKQLDGQVTSFYNQWKARYVRKACNANDQCFIWFEKPGNKQCVSEGQGYGMMITALMAGYDHQAKTTFDGLYRYYAAHPAKKGELLMSWAQNYQCKNTDNSSATDGDMDITYALLLADKQWGSNGAINYLQAAKALLGDIMKYEINPKTYTILLSNGAEYDSEDYYDTRTSDFMPSHFKAFAKATGDIRWQKVTDNTYRLFAEMVRHYSPEAGLVPDFIQNVRHPRPAKPNYLEAKYDGAYNYNACRVPWRLAMDYLLYGDSRAKTMCDRINKWLRATTNNNPDNISAGYSLEGNDLPKRYFEALSFIGPFATSASVDARNQQWLNHVWDYLVAFKMKDYDYYDNSIKLLDMMVISGNCWKR</sequence>
<evidence type="ECO:0000256" key="3">
    <source>
        <dbReference type="ARBA" id="ARBA00012601"/>
    </source>
</evidence>
<keyword evidence="5" id="KW-0136">Cellulose degradation</keyword>
<dbReference type="PRINTS" id="PR00735">
    <property type="entry name" value="GLHYDRLASE8"/>
</dbReference>
<dbReference type="GO" id="GO:0030245">
    <property type="term" value="P:cellulose catabolic process"/>
    <property type="evidence" value="ECO:0007669"/>
    <property type="project" value="UniProtKB-KW"/>
</dbReference>
<dbReference type="EC" id="3.2.1.4" evidence="3"/>
<dbReference type="AlphaFoldDB" id="A0A2T5J707"/>
<accession>A0A2T5J707</accession>
<keyword evidence="7" id="KW-0624">Polysaccharide degradation</keyword>
<keyword evidence="6" id="KW-0326">Glycosidase</keyword>
<evidence type="ECO:0000256" key="7">
    <source>
        <dbReference type="ARBA" id="ARBA00023326"/>
    </source>
</evidence>
<comment type="caution">
    <text evidence="8">The sequence shown here is derived from an EMBL/GenBank/DDBJ whole genome shotgun (WGS) entry which is preliminary data.</text>
</comment>
<dbReference type="EMBL" id="QAOQ01000006">
    <property type="protein sequence ID" value="PTQ94933.1"/>
    <property type="molecule type" value="Genomic_DNA"/>
</dbReference>
<keyword evidence="7" id="KW-0119">Carbohydrate metabolism</keyword>
<name>A0A2T5J707_9SPHI</name>
<dbReference type="Gene3D" id="1.50.10.10">
    <property type="match status" value="1"/>
</dbReference>
<evidence type="ECO:0000256" key="1">
    <source>
        <dbReference type="ARBA" id="ARBA00000966"/>
    </source>
</evidence>
<dbReference type="InterPro" id="IPR012341">
    <property type="entry name" value="6hp_glycosidase-like_sf"/>
</dbReference>
<dbReference type="OrthoDB" id="9816120at2"/>
<evidence type="ECO:0000256" key="5">
    <source>
        <dbReference type="ARBA" id="ARBA00023001"/>
    </source>
</evidence>
<comment type="catalytic activity">
    <reaction evidence="1">
        <text>Endohydrolysis of (1-&gt;4)-beta-D-glucosidic linkages in cellulose, lichenin and cereal beta-D-glucans.</text>
        <dbReference type="EC" id="3.2.1.4"/>
    </reaction>
</comment>
<dbReference type="InterPro" id="IPR008928">
    <property type="entry name" value="6-hairpin_glycosidase_sf"/>
</dbReference>
<keyword evidence="9" id="KW-1185">Reference proteome</keyword>
<evidence type="ECO:0000256" key="2">
    <source>
        <dbReference type="ARBA" id="ARBA00009209"/>
    </source>
</evidence>
<proteinExistence type="inferred from homology"/>
<keyword evidence="4" id="KW-0378">Hydrolase</keyword>
<dbReference type="Proteomes" id="UP000244168">
    <property type="component" value="Unassembled WGS sequence"/>
</dbReference>
<comment type="similarity">
    <text evidence="2">Belongs to the glycosyl hydrolase 8 (cellulase D) family.</text>
</comment>
<dbReference type="Pfam" id="PF01270">
    <property type="entry name" value="Glyco_hydro_8"/>
    <property type="match status" value="1"/>
</dbReference>
<evidence type="ECO:0000256" key="6">
    <source>
        <dbReference type="ARBA" id="ARBA00023295"/>
    </source>
</evidence>
<gene>
    <name evidence="8" type="ORF">C8P68_106147</name>
</gene>
<evidence type="ECO:0000313" key="8">
    <source>
        <dbReference type="EMBL" id="PTQ94933.1"/>
    </source>
</evidence>
<protein>
    <recommendedName>
        <fullName evidence="3">cellulase</fullName>
        <ecNumber evidence="3">3.2.1.4</ecNumber>
    </recommendedName>
</protein>
<dbReference type="InterPro" id="IPR002037">
    <property type="entry name" value="Glyco_hydro_8"/>
</dbReference>
<reference evidence="8 9" key="1">
    <citation type="submission" date="2018-04" db="EMBL/GenBank/DDBJ databases">
        <title>Genomic Encyclopedia of Archaeal and Bacterial Type Strains, Phase II (KMG-II): from individual species to whole genera.</title>
        <authorList>
            <person name="Goeker M."/>
        </authorList>
    </citation>
    <scope>NUCLEOTIDE SEQUENCE [LARGE SCALE GENOMIC DNA]</scope>
    <source>
        <strain evidence="8 9">DSM 26809</strain>
    </source>
</reference>
<dbReference type="SUPFAM" id="SSF48208">
    <property type="entry name" value="Six-hairpin glycosidases"/>
    <property type="match status" value="1"/>
</dbReference>